<dbReference type="NCBIfam" id="NF003843">
    <property type="entry name" value="PRK05422.1"/>
    <property type="match status" value="1"/>
</dbReference>
<dbReference type="RefSeq" id="WP_155305937.1">
    <property type="nucleotide sequence ID" value="NZ_AP021875.1"/>
</dbReference>
<gene>
    <name evidence="3 5" type="primary">smpB</name>
    <name evidence="5" type="ORF">DSCW_45860</name>
</gene>
<protein>
    <recommendedName>
        <fullName evidence="3">SsrA-binding protein</fullName>
    </recommendedName>
    <alternativeName>
        <fullName evidence="3">Small protein B</fullName>
    </alternativeName>
</protein>
<dbReference type="EMBL" id="AP021875">
    <property type="protein sequence ID" value="BBO77169.1"/>
    <property type="molecule type" value="Genomic_DNA"/>
</dbReference>
<dbReference type="PANTHER" id="PTHR30308:SF2">
    <property type="entry name" value="SSRA-BINDING PROTEIN"/>
    <property type="match status" value="1"/>
</dbReference>
<dbReference type="GO" id="GO:0003723">
    <property type="term" value="F:RNA binding"/>
    <property type="evidence" value="ECO:0007669"/>
    <property type="project" value="UniProtKB-UniRule"/>
</dbReference>
<comment type="similarity">
    <text evidence="3">Belongs to the SmpB family.</text>
</comment>
<reference evidence="5 6" key="1">
    <citation type="submission" date="2019-11" db="EMBL/GenBank/DDBJ databases">
        <title>Comparative genomics of hydrocarbon-degrading Desulfosarcina strains.</title>
        <authorList>
            <person name="Watanabe M."/>
            <person name="Kojima H."/>
            <person name="Fukui M."/>
        </authorList>
    </citation>
    <scope>NUCLEOTIDE SEQUENCE [LARGE SCALE GENOMIC DNA]</scope>
    <source>
        <strain evidence="5 6">PP31</strain>
    </source>
</reference>
<dbReference type="AlphaFoldDB" id="A0A5K7ZAH9"/>
<comment type="subcellular location">
    <subcellularLocation>
        <location evidence="3">Cytoplasm</location>
    </subcellularLocation>
    <text evidence="3">The tmRNA-SmpB complex associates with stalled 70S ribosomes.</text>
</comment>
<dbReference type="Gene3D" id="2.40.280.10">
    <property type="match status" value="1"/>
</dbReference>
<dbReference type="InterPro" id="IPR000037">
    <property type="entry name" value="SsrA-bd_prot"/>
</dbReference>
<dbReference type="GO" id="GO:0005829">
    <property type="term" value="C:cytosol"/>
    <property type="evidence" value="ECO:0007669"/>
    <property type="project" value="TreeGrafter"/>
</dbReference>
<dbReference type="KEGG" id="dwd:DSCW_45860"/>
<evidence type="ECO:0000256" key="1">
    <source>
        <dbReference type="ARBA" id="ARBA00022490"/>
    </source>
</evidence>
<dbReference type="GO" id="GO:0070930">
    <property type="term" value="P:trans-translation-dependent protein tagging"/>
    <property type="evidence" value="ECO:0007669"/>
    <property type="project" value="TreeGrafter"/>
</dbReference>
<dbReference type="CDD" id="cd09294">
    <property type="entry name" value="SmpB"/>
    <property type="match status" value="1"/>
</dbReference>
<evidence type="ECO:0000256" key="3">
    <source>
        <dbReference type="HAMAP-Rule" id="MF_00023"/>
    </source>
</evidence>
<keyword evidence="2 3" id="KW-0694">RNA-binding</keyword>
<keyword evidence="6" id="KW-1185">Reference proteome</keyword>
<proteinExistence type="inferred from homology"/>
<feature type="region of interest" description="Disordered" evidence="4">
    <location>
        <begin position="128"/>
        <end position="153"/>
    </location>
</feature>
<dbReference type="OrthoDB" id="9805462at2"/>
<dbReference type="Pfam" id="PF01668">
    <property type="entry name" value="SmpB"/>
    <property type="match status" value="1"/>
</dbReference>
<dbReference type="Proteomes" id="UP000427769">
    <property type="component" value="Chromosome"/>
</dbReference>
<keyword evidence="1 3" id="KW-0963">Cytoplasm</keyword>
<evidence type="ECO:0000313" key="5">
    <source>
        <dbReference type="EMBL" id="BBO77169.1"/>
    </source>
</evidence>
<evidence type="ECO:0000313" key="6">
    <source>
        <dbReference type="Proteomes" id="UP000427769"/>
    </source>
</evidence>
<evidence type="ECO:0000256" key="2">
    <source>
        <dbReference type="ARBA" id="ARBA00022884"/>
    </source>
</evidence>
<comment type="function">
    <text evidence="3">Required for rescue of stalled ribosomes mediated by trans-translation. Binds to transfer-messenger RNA (tmRNA), required for stable association of tmRNA with ribosomes. tmRNA and SmpB together mimic tRNA shape, replacing the anticodon stem-loop with SmpB. tmRNA is encoded by the ssrA gene; the 2 termini fold to resemble tRNA(Ala) and it encodes a 'tag peptide', a short internal open reading frame. During trans-translation Ala-aminoacylated tmRNA acts like a tRNA, entering the A-site of stalled ribosomes, displacing the stalled mRNA. The ribosome then switches to translate the ORF on the tmRNA; the nascent peptide is terminated with the 'tag peptide' encoded by the tmRNA and targeted for degradation. The ribosome is freed to recommence translation, which seems to be the essential function of trans-translation.</text>
</comment>
<dbReference type="InterPro" id="IPR023620">
    <property type="entry name" value="SmpB"/>
</dbReference>
<dbReference type="NCBIfam" id="TIGR00086">
    <property type="entry name" value="smpB"/>
    <property type="match status" value="1"/>
</dbReference>
<name>A0A5K7ZAH9_9BACT</name>
<evidence type="ECO:0000256" key="4">
    <source>
        <dbReference type="SAM" id="MobiDB-lite"/>
    </source>
</evidence>
<dbReference type="HAMAP" id="MF_00023">
    <property type="entry name" value="SmpB"/>
    <property type="match status" value="1"/>
</dbReference>
<sequence>MGNHRIKLVAENRKARHDYIIEDRYEAGIVLVGTEVKSLRMGKANLKDSYARIKNGEVFVYQMHIGAYPFAYYNNHDPLRPRKLLLHRHEIKKLYGKVNEKGYALIPLKLYFKEGKAKLDLALARGKQSHDKRETIRRRDQKRELDRERKNNR</sequence>
<accession>A0A5K7ZAH9</accession>
<dbReference type="SUPFAM" id="SSF74982">
    <property type="entry name" value="Small protein B (SmpB)"/>
    <property type="match status" value="1"/>
</dbReference>
<dbReference type="InterPro" id="IPR020081">
    <property type="entry name" value="SsrA-bd_prot_CS"/>
</dbReference>
<organism evidence="5 6">
    <name type="scientific">Desulfosarcina widdelii</name>
    <dbReference type="NCBI Taxonomy" id="947919"/>
    <lineage>
        <taxon>Bacteria</taxon>
        <taxon>Pseudomonadati</taxon>
        <taxon>Thermodesulfobacteriota</taxon>
        <taxon>Desulfobacteria</taxon>
        <taxon>Desulfobacterales</taxon>
        <taxon>Desulfosarcinaceae</taxon>
        <taxon>Desulfosarcina</taxon>
    </lineage>
</organism>
<dbReference type="PANTHER" id="PTHR30308">
    <property type="entry name" value="TMRNA-BINDING COMPONENT OF TRANS-TRANSLATION TAGGING COMPLEX"/>
    <property type="match status" value="1"/>
</dbReference>
<dbReference type="PROSITE" id="PS01317">
    <property type="entry name" value="SSRP"/>
    <property type="match status" value="1"/>
</dbReference>
<dbReference type="GO" id="GO:0070929">
    <property type="term" value="P:trans-translation"/>
    <property type="evidence" value="ECO:0007669"/>
    <property type="project" value="UniProtKB-UniRule"/>
</dbReference>